<comment type="caution">
    <text evidence="1">The sequence shown here is derived from an EMBL/GenBank/DDBJ whole genome shotgun (WGS) entry which is preliminary data.</text>
</comment>
<proteinExistence type="predicted"/>
<organism evidence="1 2">
    <name type="scientific">Colocasia esculenta</name>
    <name type="common">Wild taro</name>
    <name type="synonym">Arum esculentum</name>
    <dbReference type="NCBI Taxonomy" id="4460"/>
    <lineage>
        <taxon>Eukaryota</taxon>
        <taxon>Viridiplantae</taxon>
        <taxon>Streptophyta</taxon>
        <taxon>Embryophyta</taxon>
        <taxon>Tracheophyta</taxon>
        <taxon>Spermatophyta</taxon>
        <taxon>Magnoliopsida</taxon>
        <taxon>Liliopsida</taxon>
        <taxon>Araceae</taxon>
        <taxon>Aroideae</taxon>
        <taxon>Colocasieae</taxon>
        <taxon>Colocasia</taxon>
    </lineage>
</organism>
<sequence length="188" mass="20546">VVVLVGLHCSWLVVVERQLDLPSVTARLRGFCGLVLYLVVVGTCTPCGYSCVVVHMSHPQLVMSLGSGLPVRLVVQVLRLKGGLALPALPVRPFGVEVLVDFCVVYTGVVQTCTTSSRVVESCELVLPRGWHGGHGVTNDRYPRFLREPSTCCARGVSQYVCTSEVLAVFLDTLTPEFELYARLREND</sequence>
<dbReference type="Proteomes" id="UP000652761">
    <property type="component" value="Unassembled WGS sequence"/>
</dbReference>
<gene>
    <name evidence="1" type="ORF">Taro_020741</name>
</gene>
<dbReference type="EMBL" id="NMUH01001037">
    <property type="protein sequence ID" value="MQL88186.1"/>
    <property type="molecule type" value="Genomic_DNA"/>
</dbReference>
<accession>A0A843UZK1</accession>
<reference evidence="1" key="1">
    <citation type="submission" date="2017-07" db="EMBL/GenBank/DDBJ databases">
        <title>Taro Niue Genome Assembly and Annotation.</title>
        <authorList>
            <person name="Atibalentja N."/>
            <person name="Keating K."/>
            <person name="Fields C.J."/>
        </authorList>
    </citation>
    <scope>NUCLEOTIDE SEQUENCE</scope>
    <source>
        <strain evidence="1">Niue_2</strain>
        <tissue evidence="1">Leaf</tissue>
    </source>
</reference>
<feature type="non-terminal residue" evidence="1">
    <location>
        <position position="1"/>
    </location>
</feature>
<evidence type="ECO:0000313" key="1">
    <source>
        <dbReference type="EMBL" id="MQL88186.1"/>
    </source>
</evidence>
<name>A0A843UZK1_COLES</name>
<dbReference type="AlphaFoldDB" id="A0A843UZK1"/>
<protein>
    <submittedName>
        <fullName evidence="1">Uncharacterized protein</fullName>
    </submittedName>
</protein>
<evidence type="ECO:0000313" key="2">
    <source>
        <dbReference type="Proteomes" id="UP000652761"/>
    </source>
</evidence>
<keyword evidence="2" id="KW-1185">Reference proteome</keyword>